<evidence type="ECO:0000259" key="4">
    <source>
        <dbReference type="PROSITE" id="PS50956"/>
    </source>
</evidence>
<dbReference type="PRINTS" id="PR00033">
    <property type="entry name" value="HTHASNC"/>
</dbReference>
<dbReference type="Proteomes" id="UP001597427">
    <property type="component" value="Unassembled WGS sequence"/>
</dbReference>
<dbReference type="InterPro" id="IPR019888">
    <property type="entry name" value="Tscrpt_reg_AsnC-like"/>
</dbReference>
<dbReference type="Pfam" id="PF13412">
    <property type="entry name" value="HTH_24"/>
    <property type="match status" value="1"/>
</dbReference>
<comment type="caution">
    <text evidence="5">The sequence shown here is derived from an EMBL/GenBank/DDBJ whole genome shotgun (WGS) entry which is preliminary data.</text>
</comment>
<keyword evidence="3" id="KW-0804">Transcription</keyword>
<dbReference type="SUPFAM" id="SSF54909">
    <property type="entry name" value="Dimeric alpha+beta barrel"/>
    <property type="match status" value="1"/>
</dbReference>
<dbReference type="Gene3D" id="3.30.70.920">
    <property type="match status" value="1"/>
</dbReference>
<dbReference type="InterPro" id="IPR019887">
    <property type="entry name" value="Tscrpt_reg_AsnC/Lrp_C"/>
</dbReference>
<dbReference type="PROSITE" id="PS50956">
    <property type="entry name" value="HTH_ASNC_2"/>
    <property type="match status" value="1"/>
</dbReference>
<keyword evidence="6" id="KW-1185">Reference proteome</keyword>
<evidence type="ECO:0000313" key="5">
    <source>
        <dbReference type="EMBL" id="MFD2728615.1"/>
    </source>
</evidence>
<dbReference type="InterPro" id="IPR011008">
    <property type="entry name" value="Dimeric_a/b-barrel"/>
</dbReference>
<sequence>MDAIDQNILNILQKNARETVKQMAEECFISSPSVSVRLQNLENRGFIDSYQAMLNYQKIGFSIKAYIHCAVNAKDKQNFYTFIEDVPNVTECDCITGEYSMMLRVFFPNTVELDEFINQLQKFGDTKTNIVFSTHVGPRGLQLSEENVSLNKKHHKE</sequence>
<dbReference type="PANTHER" id="PTHR30154:SF34">
    <property type="entry name" value="TRANSCRIPTIONAL REGULATOR AZLB"/>
    <property type="match status" value="1"/>
</dbReference>
<proteinExistence type="predicted"/>
<name>A0ABW5TJ78_9ENTE</name>
<gene>
    <name evidence="5" type="ORF">ACFSR0_04125</name>
</gene>
<accession>A0ABW5TJ78</accession>
<keyword evidence="2" id="KW-0238">DNA-binding</keyword>
<feature type="domain" description="HTH asnC-type" evidence="4">
    <location>
        <begin position="1"/>
        <end position="62"/>
    </location>
</feature>
<evidence type="ECO:0000313" key="6">
    <source>
        <dbReference type="Proteomes" id="UP001597427"/>
    </source>
</evidence>
<protein>
    <submittedName>
        <fullName evidence="5">Lrp/AsnC family transcriptional regulator</fullName>
    </submittedName>
</protein>
<reference evidence="6" key="1">
    <citation type="journal article" date="2019" name="Int. J. Syst. Evol. Microbiol.">
        <title>The Global Catalogue of Microorganisms (GCM) 10K type strain sequencing project: providing services to taxonomists for standard genome sequencing and annotation.</title>
        <authorList>
            <consortium name="The Broad Institute Genomics Platform"/>
            <consortium name="The Broad Institute Genome Sequencing Center for Infectious Disease"/>
            <person name="Wu L."/>
            <person name="Ma J."/>
        </authorList>
    </citation>
    <scope>NUCLEOTIDE SEQUENCE [LARGE SCALE GENOMIC DNA]</scope>
    <source>
        <strain evidence="6">TISTR 932</strain>
    </source>
</reference>
<dbReference type="InterPro" id="IPR036388">
    <property type="entry name" value="WH-like_DNA-bd_sf"/>
</dbReference>
<dbReference type="Pfam" id="PF01037">
    <property type="entry name" value="AsnC_trans_reg"/>
    <property type="match status" value="1"/>
</dbReference>
<dbReference type="PANTHER" id="PTHR30154">
    <property type="entry name" value="LEUCINE-RESPONSIVE REGULATORY PROTEIN"/>
    <property type="match status" value="1"/>
</dbReference>
<dbReference type="SUPFAM" id="SSF46785">
    <property type="entry name" value="Winged helix' DNA-binding domain"/>
    <property type="match status" value="1"/>
</dbReference>
<dbReference type="Gene3D" id="1.10.10.10">
    <property type="entry name" value="Winged helix-like DNA-binding domain superfamily/Winged helix DNA-binding domain"/>
    <property type="match status" value="1"/>
</dbReference>
<dbReference type="InterPro" id="IPR036390">
    <property type="entry name" value="WH_DNA-bd_sf"/>
</dbReference>
<dbReference type="InterPro" id="IPR000485">
    <property type="entry name" value="AsnC-type_HTH_dom"/>
</dbReference>
<evidence type="ECO:0000256" key="1">
    <source>
        <dbReference type="ARBA" id="ARBA00023015"/>
    </source>
</evidence>
<evidence type="ECO:0000256" key="3">
    <source>
        <dbReference type="ARBA" id="ARBA00023163"/>
    </source>
</evidence>
<keyword evidence="1" id="KW-0805">Transcription regulation</keyword>
<dbReference type="EMBL" id="JBHUMO010000027">
    <property type="protein sequence ID" value="MFD2728615.1"/>
    <property type="molecule type" value="Genomic_DNA"/>
</dbReference>
<evidence type="ECO:0000256" key="2">
    <source>
        <dbReference type="ARBA" id="ARBA00023125"/>
    </source>
</evidence>
<dbReference type="SMART" id="SM00344">
    <property type="entry name" value="HTH_ASNC"/>
    <property type="match status" value="1"/>
</dbReference>
<organism evidence="5 6">
    <name type="scientific">Enterococcus camelliae</name>
    <dbReference type="NCBI Taxonomy" id="453959"/>
    <lineage>
        <taxon>Bacteria</taxon>
        <taxon>Bacillati</taxon>
        <taxon>Bacillota</taxon>
        <taxon>Bacilli</taxon>
        <taxon>Lactobacillales</taxon>
        <taxon>Enterococcaceae</taxon>
        <taxon>Enterococcus</taxon>
    </lineage>
</organism>
<dbReference type="RefSeq" id="WP_379980191.1">
    <property type="nucleotide sequence ID" value="NZ_JBHUMO010000027.1"/>
</dbReference>